<reference evidence="5 6" key="1">
    <citation type="submission" date="2019-10" db="EMBL/GenBank/DDBJ databases">
        <title>Epibacterium sp. nov., isolated from seawater.</title>
        <authorList>
            <person name="Zhang X."/>
            <person name="Li N."/>
        </authorList>
    </citation>
    <scope>NUCLEOTIDE SEQUENCE [LARGE SCALE GENOMIC DNA]</scope>
    <source>
        <strain evidence="5 6">SM1979</strain>
    </source>
</reference>
<dbReference type="InterPro" id="IPR036388">
    <property type="entry name" value="WH-like_DNA-bd_sf"/>
</dbReference>
<feature type="domain" description="HTH hxlR-type" evidence="4">
    <location>
        <begin position="11"/>
        <end position="110"/>
    </location>
</feature>
<evidence type="ECO:0000313" key="5">
    <source>
        <dbReference type="EMBL" id="MQQ07596.1"/>
    </source>
</evidence>
<accession>A0A843Y9K2</accession>
<gene>
    <name evidence="5" type="ORF">GFB49_03935</name>
</gene>
<sequence length="126" mass="14034">MKVKGASCISCPMDPVLKAVTGRWTTTILWNLSSEGPLRFGALMGLMPEISAKVLTDRLKMLERNGIVLRTQKPTIPPEVSYEMTEHGRDLHQALRSLHEVALKWDAEGWKPGEGFPEDPLPRAAE</sequence>
<dbReference type="InterPro" id="IPR036390">
    <property type="entry name" value="WH_DNA-bd_sf"/>
</dbReference>
<dbReference type="RefSeq" id="WP_153214464.1">
    <property type="nucleotide sequence ID" value="NZ_WIBF01000001.1"/>
</dbReference>
<dbReference type="Gene3D" id="1.10.10.10">
    <property type="entry name" value="Winged helix-like DNA-binding domain superfamily/Winged helix DNA-binding domain"/>
    <property type="match status" value="1"/>
</dbReference>
<dbReference type="PANTHER" id="PTHR33204">
    <property type="entry name" value="TRANSCRIPTIONAL REGULATOR, MARR FAMILY"/>
    <property type="match status" value="1"/>
</dbReference>
<proteinExistence type="predicted"/>
<dbReference type="GO" id="GO:0003677">
    <property type="term" value="F:DNA binding"/>
    <property type="evidence" value="ECO:0007669"/>
    <property type="project" value="UniProtKB-KW"/>
</dbReference>
<dbReference type="Pfam" id="PF01638">
    <property type="entry name" value="HxlR"/>
    <property type="match status" value="1"/>
</dbReference>
<keyword evidence="3" id="KW-0804">Transcription</keyword>
<evidence type="ECO:0000313" key="6">
    <source>
        <dbReference type="Proteomes" id="UP000444174"/>
    </source>
</evidence>
<evidence type="ECO:0000259" key="4">
    <source>
        <dbReference type="PROSITE" id="PS51118"/>
    </source>
</evidence>
<evidence type="ECO:0000256" key="1">
    <source>
        <dbReference type="ARBA" id="ARBA00023015"/>
    </source>
</evidence>
<keyword evidence="6" id="KW-1185">Reference proteome</keyword>
<evidence type="ECO:0000256" key="2">
    <source>
        <dbReference type="ARBA" id="ARBA00023125"/>
    </source>
</evidence>
<dbReference type="EMBL" id="WIBF01000001">
    <property type="protein sequence ID" value="MQQ07596.1"/>
    <property type="molecule type" value="Genomic_DNA"/>
</dbReference>
<dbReference type="AlphaFoldDB" id="A0A843Y9K2"/>
<dbReference type="InterPro" id="IPR002577">
    <property type="entry name" value="HTH_HxlR"/>
</dbReference>
<evidence type="ECO:0000256" key="3">
    <source>
        <dbReference type="ARBA" id="ARBA00023163"/>
    </source>
</evidence>
<organism evidence="5 6">
    <name type="scientific">Tritonibacter litoralis</name>
    <dbReference type="NCBI Taxonomy" id="2662264"/>
    <lineage>
        <taxon>Bacteria</taxon>
        <taxon>Pseudomonadati</taxon>
        <taxon>Pseudomonadota</taxon>
        <taxon>Alphaproteobacteria</taxon>
        <taxon>Rhodobacterales</taxon>
        <taxon>Paracoccaceae</taxon>
        <taxon>Tritonibacter</taxon>
    </lineage>
</organism>
<comment type="caution">
    <text evidence="5">The sequence shown here is derived from an EMBL/GenBank/DDBJ whole genome shotgun (WGS) entry which is preliminary data.</text>
</comment>
<keyword evidence="2" id="KW-0238">DNA-binding</keyword>
<protein>
    <submittedName>
        <fullName evidence="5">Transcriptional regulator</fullName>
    </submittedName>
</protein>
<name>A0A843Y9K2_9RHOB</name>
<dbReference type="PANTHER" id="PTHR33204:SF37">
    <property type="entry name" value="HTH-TYPE TRANSCRIPTIONAL REGULATOR YODB"/>
    <property type="match status" value="1"/>
</dbReference>
<dbReference type="Proteomes" id="UP000444174">
    <property type="component" value="Unassembled WGS sequence"/>
</dbReference>
<dbReference type="SUPFAM" id="SSF46785">
    <property type="entry name" value="Winged helix' DNA-binding domain"/>
    <property type="match status" value="1"/>
</dbReference>
<keyword evidence="1" id="KW-0805">Transcription regulation</keyword>
<dbReference type="PROSITE" id="PS51118">
    <property type="entry name" value="HTH_HXLR"/>
    <property type="match status" value="1"/>
</dbReference>